<keyword evidence="1" id="KW-0472">Membrane</keyword>
<evidence type="ECO:0000256" key="1">
    <source>
        <dbReference type="SAM" id="Phobius"/>
    </source>
</evidence>
<feature type="transmembrane region" description="Helical" evidence="1">
    <location>
        <begin position="71"/>
        <end position="93"/>
    </location>
</feature>
<reference evidence="2 3" key="1">
    <citation type="submission" date="2016-11" db="EMBL/GenBank/DDBJ databases">
        <authorList>
            <person name="Jaros S."/>
            <person name="Januszkiewicz K."/>
            <person name="Wedrychowicz H."/>
        </authorList>
    </citation>
    <scope>NUCLEOTIDE SEQUENCE [LARGE SCALE GENOMIC DNA]</scope>
    <source>
        <strain evidence="2 3">DSM 21864</strain>
    </source>
</reference>
<accession>A0A1M6H5Y8</accession>
<dbReference type="OrthoDB" id="9784844at2"/>
<dbReference type="AlphaFoldDB" id="A0A1M6H5Y8"/>
<keyword evidence="1" id="KW-1133">Transmembrane helix</keyword>
<dbReference type="EMBL" id="FQZO01000003">
    <property type="protein sequence ID" value="SHJ17667.1"/>
    <property type="molecule type" value="Genomic_DNA"/>
</dbReference>
<evidence type="ECO:0000313" key="3">
    <source>
        <dbReference type="Proteomes" id="UP000184080"/>
    </source>
</evidence>
<dbReference type="PANTHER" id="PTHR40076:SF1">
    <property type="entry name" value="MEMBRANE PROTEIN"/>
    <property type="match status" value="1"/>
</dbReference>
<proteinExistence type="predicted"/>
<organism evidence="2 3">
    <name type="scientific">Clostridium amylolyticum</name>
    <dbReference type="NCBI Taxonomy" id="1121298"/>
    <lineage>
        <taxon>Bacteria</taxon>
        <taxon>Bacillati</taxon>
        <taxon>Bacillota</taxon>
        <taxon>Clostridia</taxon>
        <taxon>Eubacteriales</taxon>
        <taxon>Clostridiaceae</taxon>
        <taxon>Clostridium</taxon>
    </lineage>
</organism>
<dbReference type="STRING" id="1121298.SAMN05444401_2385"/>
<dbReference type="Proteomes" id="UP000184080">
    <property type="component" value="Unassembled WGS sequence"/>
</dbReference>
<dbReference type="InterPro" id="IPR010380">
    <property type="entry name" value="DUF975"/>
</dbReference>
<dbReference type="Pfam" id="PF06161">
    <property type="entry name" value="DUF975"/>
    <property type="match status" value="1"/>
</dbReference>
<name>A0A1M6H5Y8_9CLOT</name>
<feature type="transmembrane region" description="Helical" evidence="1">
    <location>
        <begin position="135"/>
        <end position="155"/>
    </location>
</feature>
<gene>
    <name evidence="2" type="ORF">SAMN05444401_2385</name>
</gene>
<keyword evidence="1" id="KW-0812">Transmembrane</keyword>
<protein>
    <recommendedName>
        <fullName evidence="4">DUF975 family protein</fullName>
    </recommendedName>
</protein>
<dbReference type="RefSeq" id="WP_073006782.1">
    <property type="nucleotide sequence ID" value="NZ_FQZO01000003.1"/>
</dbReference>
<feature type="transmembrane region" description="Helical" evidence="1">
    <location>
        <begin position="195"/>
        <end position="217"/>
    </location>
</feature>
<sequence length="250" mass="28474">MWTRESLKSKAKEVLQGNYWKAFWVSLVLVIVTVNGSSSGRNNSKVNGGIDKIAGSARPVISDLFRLYLKLSMIIASILIILIILKILIGFILEVGGRKFFIKLSEGEVNMGYLGHYFNRESYLDIVLTMLLRDVYLILWTLLLIIPGIIKTYAYSMVPYILADNPSIGYNRAIELSNSMTDGEKWDIFVLELSFLGWFLLGTLALFIGQLFVYPYYYTTKAELYLTLRQEAIANGLTSYEELNLPNFEE</sequence>
<dbReference type="PANTHER" id="PTHR40076">
    <property type="entry name" value="MEMBRANE PROTEIN-RELATED"/>
    <property type="match status" value="1"/>
</dbReference>
<feature type="transmembrane region" description="Helical" evidence="1">
    <location>
        <begin position="20"/>
        <end position="38"/>
    </location>
</feature>
<evidence type="ECO:0008006" key="4">
    <source>
        <dbReference type="Google" id="ProtNLM"/>
    </source>
</evidence>
<keyword evidence="3" id="KW-1185">Reference proteome</keyword>
<evidence type="ECO:0000313" key="2">
    <source>
        <dbReference type="EMBL" id="SHJ17667.1"/>
    </source>
</evidence>